<dbReference type="Proteomes" id="UP000679129">
    <property type="component" value="Chromosome"/>
</dbReference>
<keyword evidence="3" id="KW-1185">Reference proteome</keyword>
<reference evidence="2" key="1">
    <citation type="submission" date="2021-06" db="EMBL/GenBank/DDBJ databases">
        <title>An adapted protocol for Saccharibacteria cultivation: two new species join this phylum of Candidate Phyla Radiations.</title>
        <authorList>
            <person name="Ibrahim A."/>
            <person name="Maatouk M."/>
            <person name="Zgheib R."/>
            <person name="Haddad G."/>
            <person name="Bou Khalil J."/>
            <person name="Raoult D."/>
            <person name="Bittar F."/>
        </authorList>
    </citation>
    <scope>NUCLEOTIDE SEQUENCE</scope>
    <source>
        <strain evidence="2">IHU1</strain>
    </source>
</reference>
<gene>
    <name evidence="2" type="ORF">KOY48_00680</name>
</gene>
<protein>
    <submittedName>
        <fullName evidence="2">Uncharacterized protein</fullName>
    </submittedName>
</protein>
<evidence type="ECO:0000256" key="1">
    <source>
        <dbReference type="SAM" id="MobiDB-lite"/>
    </source>
</evidence>
<dbReference type="EMBL" id="CP076460">
    <property type="protein sequence ID" value="QWQ32395.1"/>
    <property type="molecule type" value="Genomic_DNA"/>
</dbReference>
<accession>A0A8F1MC70</accession>
<evidence type="ECO:0000313" key="3">
    <source>
        <dbReference type="Proteomes" id="UP000679129"/>
    </source>
</evidence>
<sequence length="61" mass="6402">MSVAGNEIKVMRGKKCPTSTPAPSADDPANITLQNGSSRNAAVVVLPENNGSQKQLYCQDV</sequence>
<organism evidence="2 3">
    <name type="scientific">Candidatus Minimicrobia naudis</name>
    <dbReference type="NCBI Taxonomy" id="2841263"/>
    <lineage>
        <taxon>Bacteria</taxon>
        <taxon>Candidatus Saccharimonadota</taxon>
        <taxon>Candidatus Saccharimonadota incertae sedis</taxon>
        <taxon>Candidatus Minimicrobia</taxon>
    </lineage>
</organism>
<proteinExistence type="predicted"/>
<evidence type="ECO:0000313" key="2">
    <source>
        <dbReference type="EMBL" id="QWQ32395.1"/>
    </source>
</evidence>
<name>A0A8F1MC70_9BACT</name>
<dbReference type="AlphaFoldDB" id="A0A8F1MC70"/>
<dbReference type="KEGG" id="mnd:KOY48_00680"/>
<feature type="region of interest" description="Disordered" evidence="1">
    <location>
        <begin position="1"/>
        <end position="34"/>
    </location>
</feature>